<proteinExistence type="predicted"/>
<keyword evidence="12" id="KW-1185">Reference proteome</keyword>
<dbReference type="EMBL" id="JAMQYH010000004">
    <property type="protein sequence ID" value="KAJ1690311.1"/>
    <property type="molecule type" value="Genomic_DNA"/>
</dbReference>
<evidence type="ECO:0000259" key="10">
    <source>
        <dbReference type="PROSITE" id="PS50157"/>
    </source>
</evidence>
<comment type="subcellular location">
    <subcellularLocation>
        <location evidence="1">Nucleus</location>
    </subcellularLocation>
</comment>
<dbReference type="SMART" id="SM00355">
    <property type="entry name" value="ZnF_C2H2"/>
    <property type="match status" value="2"/>
</dbReference>
<reference evidence="11" key="1">
    <citation type="journal article" date="2022" name="Cell">
        <title>Repeat-based holocentromeres influence genome architecture and karyotype evolution.</title>
        <authorList>
            <person name="Hofstatter P.G."/>
            <person name="Thangavel G."/>
            <person name="Lux T."/>
            <person name="Neumann P."/>
            <person name="Vondrak T."/>
            <person name="Novak P."/>
            <person name="Zhang M."/>
            <person name="Costa L."/>
            <person name="Castellani M."/>
            <person name="Scott A."/>
            <person name="Toegelov H."/>
            <person name="Fuchs J."/>
            <person name="Mata-Sucre Y."/>
            <person name="Dias Y."/>
            <person name="Vanzela A.L.L."/>
            <person name="Huettel B."/>
            <person name="Almeida C.C.S."/>
            <person name="Simkova H."/>
            <person name="Souza G."/>
            <person name="Pedrosa-Harand A."/>
            <person name="Macas J."/>
            <person name="Mayer K.F.X."/>
            <person name="Houben A."/>
            <person name="Marques A."/>
        </authorList>
    </citation>
    <scope>NUCLEOTIDE SEQUENCE</scope>
    <source>
        <strain evidence="11">RhyBre1mFocal</strain>
    </source>
</reference>
<keyword evidence="6" id="KW-0805">Transcription regulation</keyword>
<dbReference type="PROSITE" id="PS00028">
    <property type="entry name" value="ZINC_FINGER_C2H2_1"/>
    <property type="match status" value="2"/>
</dbReference>
<dbReference type="PROSITE" id="PS50157">
    <property type="entry name" value="ZINC_FINGER_C2H2_2"/>
    <property type="match status" value="2"/>
</dbReference>
<organism evidence="11 12">
    <name type="scientific">Rhynchospora breviuscula</name>
    <dbReference type="NCBI Taxonomy" id="2022672"/>
    <lineage>
        <taxon>Eukaryota</taxon>
        <taxon>Viridiplantae</taxon>
        <taxon>Streptophyta</taxon>
        <taxon>Embryophyta</taxon>
        <taxon>Tracheophyta</taxon>
        <taxon>Spermatophyta</taxon>
        <taxon>Magnoliopsida</taxon>
        <taxon>Liliopsida</taxon>
        <taxon>Poales</taxon>
        <taxon>Cyperaceae</taxon>
        <taxon>Cyperoideae</taxon>
        <taxon>Rhynchosporeae</taxon>
        <taxon>Rhynchospora</taxon>
    </lineage>
</organism>
<evidence type="ECO:0000256" key="1">
    <source>
        <dbReference type="ARBA" id="ARBA00004123"/>
    </source>
</evidence>
<keyword evidence="4 9" id="KW-0863">Zinc-finger</keyword>
<dbReference type="InterPro" id="IPR013087">
    <property type="entry name" value="Znf_C2H2_type"/>
</dbReference>
<name>A0A9Q0HL66_9POAL</name>
<evidence type="ECO:0000313" key="12">
    <source>
        <dbReference type="Proteomes" id="UP001151287"/>
    </source>
</evidence>
<accession>A0A9Q0HL66</accession>
<dbReference type="InterPro" id="IPR036236">
    <property type="entry name" value="Znf_C2H2_sf"/>
</dbReference>
<keyword evidence="5" id="KW-0862">Zinc</keyword>
<evidence type="ECO:0000256" key="5">
    <source>
        <dbReference type="ARBA" id="ARBA00022833"/>
    </source>
</evidence>
<sequence>MKRLFEHAVYYEAGNIDMANVLVFLSQHESEMLSNHTMTAKVFECKTCNRQFPSFQALGGHRASHKRPRLDVDGSLLKPKLHECSICGLEFAVGQALGGHMRRHRPLGHGHGAVVKKQVGEKKGFCFDLNEPASSEEELDSGTVRHAFDIMGTSPIPVDCIR</sequence>
<evidence type="ECO:0000256" key="6">
    <source>
        <dbReference type="ARBA" id="ARBA00023015"/>
    </source>
</evidence>
<evidence type="ECO:0000313" key="11">
    <source>
        <dbReference type="EMBL" id="KAJ1690311.1"/>
    </source>
</evidence>
<protein>
    <recommendedName>
        <fullName evidence="10">C2H2-type domain-containing protein</fullName>
    </recommendedName>
</protein>
<dbReference type="SUPFAM" id="SSF57667">
    <property type="entry name" value="beta-beta-alpha zinc fingers"/>
    <property type="match status" value="1"/>
</dbReference>
<evidence type="ECO:0000256" key="8">
    <source>
        <dbReference type="ARBA" id="ARBA00023242"/>
    </source>
</evidence>
<comment type="caution">
    <text evidence="11">The sequence shown here is derived from an EMBL/GenBank/DDBJ whole genome shotgun (WGS) entry which is preliminary data.</text>
</comment>
<dbReference type="GO" id="GO:0008270">
    <property type="term" value="F:zinc ion binding"/>
    <property type="evidence" value="ECO:0007669"/>
    <property type="project" value="UniProtKB-KW"/>
</dbReference>
<dbReference type="PANTHER" id="PTHR26374">
    <property type="entry name" value="ZINC FINGER PROTEIN ZAT5"/>
    <property type="match status" value="1"/>
</dbReference>
<evidence type="ECO:0000256" key="7">
    <source>
        <dbReference type="ARBA" id="ARBA00023163"/>
    </source>
</evidence>
<keyword evidence="2" id="KW-0479">Metal-binding</keyword>
<evidence type="ECO:0000256" key="4">
    <source>
        <dbReference type="ARBA" id="ARBA00022771"/>
    </source>
</evidence>
<gene>
    <name evidence="11" type="ORF">LUZ63_014466</name>
</gene>
<evidence type="ECO:0000256" key="2">
    <source>
        <dbReference type="ARBA" id="ARBA00022723"/>
    </source>
</evidence>
<keyword evidence="3" id="KW-0677">Repeat</keyword>
<evidence type="ECO:0000256" key="9">
    <source>
        <dbReference type="PROSITE-ProRule" id="PRU00042"/>
    </source>
</evidence>
<keyword evidence="8" id="KW-0539">Nucleus</keyword>
<evidence type="ECO:0000256" key="3">
    <source>
        <dbReference type="ARBA" id="ARBA00022737"/>
    </source>
</evidence>
<keyword evidence="7" id="KW-0804">Transcription</keyword>
<dbReference type="Gene3D" id="3.30.160.60">
    <property type="entry name" value="Classic Zinc Finger"/>
    <property type="match status" value="1"/>
</dbReference>
<dbReference type="Proteomes" id="UP001151287">
    <property type="component" value="Unassembled WGS sequence"/>
</dbReference>
<feature type="domain" description="C2H2-type" evidence="10">
    <location>
        <begin position="43"/>
        <end position="70"/>
    </location>
</feature>
<dbReference type="GO" id="GO:0005634">
    <property type="term" value="C:nucleus"/>
    <property type="evidence" value="ECO:0007669"/>
    <property type="project" value="UniProtKB-SubCell"/>
</dbReference>
<dbReference type="OrthoDB" id="9411774at2759"/>
<dbReference type="AlphaFoldDB" id="A0A9Q0HL66"/>
<dbReference type="PANTHER" id="PTHR26374:SF456">
    <property type="entry name" value="ZINC FINGER PROTEIN ZAT5-LIKE"/>
    <property type="match status" value="1"/>
</dbReference>
<dbReference type="Pfam" id="PF13912">
    <property type="entry name" value="zf-C2H2_6"/>
    <property type="match status" value="2"/>
</dbReference>
<feature type="domain" description="C2H2-type" evidence="10">
    <location>
        <begin position="82"/>
        <end position="104"/>
    </location>
</feature>